<dbReference type="SMART" id="SM01017">
    <property type="entry name" value="Arrestin_C"/>
    <property type="match status" value="1"/>
</dbReference>
<feature type="region of interest" description="Disordered" evidence="1">
    <location>
        <begin position="83"/>
        <end position="105"/>
    </location>
</feature>
<feature type="compositionally biased region" description="Basic and acidic residues" evidence="1">
    <location>
        <begin position="610"/>
        <end position="633"/>
    </location>
</feature>
<proteinExistence type="predicted"/>
<evidence type="ECO:0000259" key="2">
    <source>
        <dbReference type="SMART" id="SM01017"/>
    </source>
</evidence>
<sequence length="633" mass="68707">MAFVGSIRSEASSRGLKIGHSTVELDATGTLVGGCPIVLRSLTSETSLLRQRTILSANAPPQRNAQELKSLLGNANSKVKSGAALDYPGNASSGATGAEQRVSLEQGRSRARVEVDLILESNVGVQGGYLNGTVCFEIRRRNKTESEIKISDAKLRLVGFETISNDGERHAFYQCAAPLSNISTTSGRLYESVFDEDGFAYAREGCHTIPFSFHIPFEGDVGVPKGVYCAQGGTSVRYIVLATIKIKDSNSNKRSIAHFYRDCEVWPRLNPSMVLAPSTRPLQATNAKSIFMGGSGKVRLTATLHRLHWVAGQPCTVNVRVENECKRAIKRLTLSVIRTVVVFRPRAHPGDAGDSDACETCMTEKHVAESILEMGERGSKGQVSAKGWWAGCEPGETRRSFHSILLPVGIPSDFFASLHGANNFSLKPDILSITRGRLLEVDYTLRVSVTAHSLTSDVSVRLPLRIVNFLSLDPPPTAPLVQLITPLSSTLYSLEESDEESVLSPNPQIQGISRSAPVSQVPSPTIDDNSFCQSEHGSVASRHSHDAGSQFSNTDVSGLGNLSLNDDTDEDVVQRAIASARIDAQYGAHATRFSDLYHGSLQDVQAIVSERTEEPRPTERSDSRPRRQRAHSD</sequence>
<evidence type="ECO:0000313" key="3">
    <source>
        <dbReference type="EMBL" id="KIY47305.1"/>
    </source>
</evidence>
<organism evidence="3 4">
    <name type="scientific">Fistulina hepatica ATCC 64428</name>
    <dbReference type="NCBI Taxonomy" id="1128425"/>
    <lineage>
        <taxon>Eukaryota</taxon>
        <taxon>Fungi</taxon>
        <taxon>Dikarya</taxon>
        <taxon>Basidiomycota</taxon>
        <taxon>Agaricomycotina</taxon>
        <taxon>Agaricomycetes</taxon>
        <taxon>Agaricomycetidae</taxon>
        <taxon>Agaricales</taxon>
        <taxon>Fistulinaceae</taxon>
        <taxon>Fistulina</taxon>
    </lineage>
</organism>
<keyword evidence="4" id="KW-1185">Reference proteome</keyword>
<accession>A0A0D7A9G1</accession>
<dbReference type="AlphaFoldDB" id="A0A0D7A9G1"/>
<dbReference type="OrthoDB" id="298939at2759"/>
<feature type="domain" description="Arrestin C-terminal-like" evidence="2">
    <location>
        <begin position="294"/>
        <end position="469"/>
    </location>
</feature>
<protein>
    <recommendedName>
        <fullName evidence="2">Arrestin C-terminal-like domain-containing protein</fullName>
    </recommendedName>
</protein>
<dbReference type="PANTHER" id="PTHR11188:SF17">
    <property type="entry name" value="FI21816P1"/>
    <property type="match status" value="1"/>
</dbReference>
<dbReference type="SUPFAM" id="SSF81296">
    <property type="entry name" value="E set domains"/>
    <property type="match status" value="1"/>
</dbReference>
<reference evidence="3 4" key="1">
    <citation type="journal article" date="2015" name="Fungal Genet. Biol.">
        <title>Evolution of novel wood decay mechanisms in Agaricales revealed by the genome sequences of Fistulina hepatica and Cylindrobasidium torrendii.</title>
        <authorList>
            <person name="Floudas D."/>
            <person name="Held B.W."/>
            <person name="Riley R."/>
            <person name="Nagy L.G."/>
            <person name="Koehler G."/>
            <person name="Ransdell A.S."/>
            <person name="Younus H."/>
            <person name="Chow J."/>
            <person name="Chiniquy J."/>
            <person name="Lipzen A."/>
            <person name="Tritt A."/>
            <person name="Sun H."/>
            <person name="Haridas S."/>
            <person name="LaButti K."/>
            <person name="Ohm R.A."/>
            <person name="Kues U."/>
            <person name="Blanchette R.A."/>
            <person name="Grigoriev I.V."/>
            <person name="Minto R.E."/>
            <person name="Hibbett D.S."/>
        </authorList>
    </citation>
    <scope>NUCLEOTIDE SEQUENCE [LARGE SCALE GENOMIC DNA]</scope>
    <source>
        <strain evidence="3 4">ATCC 64428</strain>
    </source>
</reference>
<dbReference type="GO" id="GO:0015031">
    <property type="term" value="P:protein transport"/>
    <property type="evidence" value="ECO:0007669"/>
    <property type="project" value="TreeGrafter"/>
</dbReference>
<dbReference type="EMBL" id="KN881952">
    <property type="protein sequence ID" value="KIY47305.1"/>
    <property type="molecule type" value="Genomic_DNA"/>
</dbReference>
<dbReference type="Proteomes" id="UP000054144">
    <property type="component" value="Unassembled WGS sequence"/>
</dbReference>
<feature type="region of interest" description="Disordered" evidence="1">
    <location>
        <begin position="498"/>
        <end position="551"/>
    </location>
</feature>
<dbReference type="PANTHER" id="PTHR11188">
    <property type="entry name" value="ARRESTIN DOMAIN CONTAINING PROTEIN"/>
    <property type="match status" value="1"/>
</dbReference>
<dbReference type="InterPro" id="IPR050357">
    <property type="entry name" value="Arrestin_domain-protein"/>
</dbReference>
<dbReference type="InterPro" id="IPR014752">
    <property type="entry name" value="Arrestin-like_C"/>
</dbReference>
<gene>
    <name evidence="3" type="ORF">FISHEDRAFT_45565</name>
</gene>
<dbReference type="GO" id="GO:0005737">
    <property type="term" value="C:cytoplasm"/>
    <property type="evidence" value="ECO:0007669"/>
    <property type="project" value="TreeGrafter"/>
</dbReference>
<feature type="region of interest" description="Disordered" evidence="1">
    <location>
        <begin position="608"/>
        <end position="633"/>
    </location>
</feature>
<dbReference type="InterPro" id="IPR014756">
    <property type="entry name" value="Ig_E-set"/>
</dbReference>
<feature type="non-terminal residue" evidence="3">
    <location>
        <position position="633"/>
    </location>
</feature>
<evidence type="ECO:0000313" key="4">
    <source>
        <dbReference type="Proteomes" id="UP000054144"/>
    </source>
</evidence>
<dbReference type="Pfam" id="PF02752">
    <property type="entry name" value="Arrestin_C"/>
    <property type="match status" value="1"/>
</dbReference>
<evidence type="ECO:0000256" key="1">
    <source>
        <dbReference type="SAM" id="MobiDB-lite"/>
    </source>
</evidence>
<dbReference type="Gene3D" id="2.60.40.640">
    <property type="match status" value="2"/>
</dbReference>
<dbReference type="InterPro" id="IPR011022">
    <property type="entry name" value="Arrestin_C-like"/>
</dbReference>
<name>A0A0D7A9G1_9AGAR</name>
<feature type="compositionally biased region" description="Polar residues" evidence="1">
    <location>
        <begin position="505"/>
        <end position="536"/>
    </location>
</feature>